<proteinExistence type="predicted"/>
<accession>A0AAV9RRN7</accession>
<organism evidence="1 2">
    <name type="scientific">Crenichthys baileyi</name>
    <name type="common">White River springfish</name>
    <dbReference type="NCBI Taxonomy" id="28760"/>
    <lineage>
        <taxon>Eukaryota</taxon>
        <taxon>Metazoa</taxon>
        <taxon>Chordata</taxon>
        <taxon>Craniata</taxon>
        <taxon>Vertebrata</taxon>
        <taxon>Euteleostomi</taxon>
        <taxon>Actinopterygii</taxon>
        <taxon>Neopterygii</taxon>
        <taxon>Teleostei</taxon>
        <taxon>Neoteleostei</taxon>
        <taxon>Acanthomorphata</taxon>
        <taxon>Ovalentaria</taxon>
        <taxon>Atherinomorphae</taxon>
        <taxon>Cyprinodontiformes</taxon>
        <taxon>Goodeidae</taxon>
        <taxon>Crenichthys</taxon>
    </lineage>
</organism>
<gene>
    <name evidence="1" type="ORF">CRENBAI_014083</name>
</gene>
<protein>
    <submittedName>
        <fullName evidence="1">Uncharacterized protein</fullName>
    </submittedName>
</protein>
<dbReference type="Proteomes" id="UP001311232">
    <property type="component" value="Unassembled WGS sequence"/>
</dbReference>
<evidence type="ECO:0000313" key="1">
    <source>
        <dbReference type="EMBL" id="KAK5611630.1"/>
    </source>
</evidence>
<name>A0AAV9RRN7_9TELE</name>
<evidence type="ECO:0000313" key="2">
    <source>
        <dbReference type="Proteomes" id="UP001311232"/>
    </source>
</evidence>
<reference evidence="1 2" key="1">
    <citation type="submission" date="2021-06" db="EMBL/GenBank/DDBJ databases">
        <authorList>
            <person name="Palmer J.M."/>
        </authorList>
    </citation>
    <scope>NUCLEOTIDE SEQUENCE [LARGE SCALE GENOMIC DNA]</scope>
    <source>
        <strain evidence="1 2">MEX-2019</strain>
        <tissue evidence="1">Muscle</tissue>
    </source>
</reference>
<comment type="caution">
    <text evidence="1">The sequence shown here is derived from an EMBL/GenBank/DDBJ whole genome shotgun (WGS) entry which is preliminary data.</text>
</comment>
<sequence>MVKDRDVESRGVITWAMVGSVGEEGIVFMKAEVGSLRRAQCVMVVSSDSRRWRVDRQATVRESVKCYRQCISCNGKEGVRRTCPRESSSTRREKTQKSIHNTAHTIGRMTIYELRGRREFGRRAERTNRDWFDLGNMEDWMNSEMNRTCQFHSVGTDGRVDDERAEEAR</sequence>
<keyword evidence="2" id="KW-1185">Reference proteome</keyword>
<dbReference type="AlphaFoldDB" id="A0AAV9RRN7"/>
<dbReference type="EMBL" id="JAHHUM010001469">
    <property type="protein sequence ID" value="KAK5611630.1"/>
    <property type="molecule type" value="Genomic_DNA"/>
</dbReference>